<sequence>MGWIVVILIAFIILVVWLGQRRRPSQNASHQLTTAKVAGEARVTKNKTMELLRLAYTKRLRVTVEYETGNPKPEEPARKVRDIDIYGLGNEYFDAYCHHRSAQRTFKISRVLWVRICDETYQIPPDYVPTGWVTEGK</sequence>
<feature type="non-terminal residue" evidence="2">
    <location>
        <position position="137"/>
    </location>
</feature>
<proteinExistence type="predicted"/>
<evidence type="ECO:0000259" key="1">
    <source>
        <dbReference type="Pfam" id="PF13280"/>
    </source>
</evidence>
<dbReference type="AlphaFoldDB" id="X0SMC4"/>
<dbReference type="EMBL" id="BARS01003397">
    <property type="protein sequence ID" value="GAF82233.1"/>
    <property type="molecule type" value="Genomic_DNA"/>
</dbReference>
<evidence type="ECO:0000313" key="2">
    <source>
        <dbReference type="EMBL" id="GAF82233.1"/>
    </source>
</evidence>
<accession>X0SMC4</accession>
<dbReference type="Pfam" id="PF13280">
    <property type="entry name" value="WYL"/>
    <property type="match status" value="1"/>
</dbReference>
<organism evidence="2">
    <name type="scientific">marine sediment metagenome</name>
    <dbReference type="NCBI Taxonomy" id="412755"/>
    <lineage>
        <taxon>unclassified sequences</taxon>
        <taxon>metagenomes</taxon>
        <taxon>ecological metagenomes</taxon>
    </lineage>
</organism>
<reference evidence="2" key="1">
    <citation type="journal article" date="2014" name="Front. Microbiol.">
        <title>High frequency of phylogenetically diverse reductive dehalogenase-homologous genes in deep subseafloor sedimentary metagenomes.</title>
        <authorList>
            <person name="Kawai M."/>
            <person name="Futagami T."/>
            <person name="Toyoda A."/>
            <person name="Takaki Y."/>
            <person name="Nishi S."/>
            <person name="Hori S."/>
            <person name="Arai W."/>
            <person name="Tsubouchi T."/>
            <person name="Morono Y."/>
            <person name="Uchiyama I."/>
            <person name="Ito T."/>
            <person name="Fujiyama A."/>
            <person name="Inagaki F."/>
            <person name="Takami H."/>
        </authorList>
    </citation>
    <scope>NUCLEOTIDE SEQUENCE</scope>
    <source>
        <strain evidence="2">Expedition CK06-06</strain>
    </source>
</reference>
<name>X0SMC4_9ZZZZ</name>
<gene>
    <name evidence="2" type="ORF">S01H1_06585</name>
</gene>
<comment type="caution">
    <text evidence="2">The sequence shown here is derived from an EMBL/GenBank/DDBJ whole genome shotgun (WGS) entry which is preliminary data.</text>
</comment>
<feature type="domain" description="WYL" evidence="1">
    <location>
        <begin position="48"/>
        <end position="114"/>
    </location>
</feature>
<protein>
    <recommendedName>
        <fullName evidence="1">WYL domain-containing protein</fullName>
    </recommendedName>
</protein>
<dbReference type="InterPro" id="IPR026881">
    <property type="entry name" value="WYL_dom"/>
</dbReference>
<dbReference type="PROSITE" id="PS52050">
    <property type="entry name" value="WYL"/>
    <property type="match status" value="1"/>
</dbReference>